<dbReference type="Gene3D" id="1.10.530.10">
    <property type="match status" value="1"/>
</dbReference>
<dbReference type="Pfam" id="PF13406">
    <property type="entry name" value="SLT_2"/>
    <property type="match status" value="1"/>
</dbReference>
<organism evidence="3 4">
    <name type="scientific">Shewanella algidipiscicola</name>
    <dbReference type="NCBI Taxonomy" id="614070"/>
    <lineage>
        <taxon>Bacteria</taxon>
        <taxon>Pseudomonadati</taxon>
        <taxon>Pseudomonadota</taxon>
        <taxon>Gammaproteobacteria</taxon>
        <taxon>Alteromonadales</taxon>
        <taxon>Shewanellaceae</taxon>
        <taxon>Shewanella</taxon>
    </lineage>
</organism>
<dbReference type="InterPro" id="IPR031304">
    <property type="entry name" value="SLT_2"/>
</dbReference>
<dbReference type="InterPro" id="IPR043426">
    <property type="entry name" value="MltB-like"/>
</dbReference>
<dbReference type="InterPro" id="IPR023346">
    <property type="entry name" value="Lysozyme-like_dom_sf"/>
</dbReference>
<accession>A0ABQ4P6A5</accession>
<gene>
    <name evidence="3" type="ORF">TUM4630_05490</name>
</gene>
<comment type="caution">
    <text evidence="3">The sequence shown here is derived from an EMBL/GenBank/DDBJ whole genome shotgun (WGS) entry which is preliminary data.</text>
</comment>
<keyword evidence="4" id="KW-1185">Reference proteome</keyword>
<dbReference type="RefSeq" id="WP_162924118.1">
    <property type="nucleotide sequence ID" value="NZ_BPFB01000004.1"/>
</dbReference>
<dbReference type="SUPFAM" id="SSF53955">
    <property type="entry name" value="Lysozyme-like"/>
    <property type="match status" value="1"/>
</dbReference>
<protein>
    <submittedName>
        <fullName evidence="3">Lytic transglycosylase</fullName>
    </submittedName>
</protein>
<evidence type="ECO:0000259" key="2">
    <source>
        <dbReference type="Pfam" id="PF13406"/>
    </source>
</evidence>
<dbReference type="Gene3D" id="1.10.8.350">
    <property type="entry name" value="Bacterial muramidase"/>
    <property type="match status" value="1"/>
</dbReference>
<dbReference type="Proteomes" id="UP000761574">
    <property type="component" value="Unassembled WGS sequence"/>
</dbReference>
<feature type="chain" id="PRO_5047204192" evidence="1">
    <location>
        <begin position="24"/>
        <end position="328"/>
    </location>
</feature>
<dbReference type="PANTHER" id="PTHR30163">
    <property type="entry name" value="MEMBRANE-BOUND LYTIC MUREIN TRANSGLYCOSYLASE B"/>
    <property type="match status" value="1"/>
</dbReference>
<dbReference type="EMBL" id="BPFB01000004">
    <property type="protein sequence ID" value="GIU43054.1"/>
    <property type="molecule type" value="Genomic_DNA"/>
</dbReference>
<evidence type="ECO:0000256" key="1">
    <source>
        <dbReference type="SAM" id="SignalP"/>
    </source>
</evidence>
<feature type="signal peptide" evidence="1">
    <location>
        <begin position="1"/>
        <end position="23"/>
    </location>
</feature>
<keyword evidence="1" id="KW-0732">Signal</keyword>
<name>A0ABQ4P6A5_9GAMM</name>
<sequence length="328" mass="36810">MFANTLWGSLLLSLVISLSAAEAAPSDLMFEQYLDVLQQQALAEGISDATVSAIFPQIKLFKKASFNLEPPSIPLTLEQHLEQVTSTLIEQSRSLYQANKAQFDRLGAHYGVQPRFVIALWGLTSKSGNDVGHYPILAVTASNAYHGDNVAENRQAFMDALKVIERKQIDFNALKSNASGKMGYAHFSPSDYNRFGQDADDDGIIDVWHNLNDAFASTAYYLQQLGWNDQQTWGRQVQVPQAIPLDLIGIETRKSFAQWQALGVKRFDGTNLPNKQDMQVSLIMPDGIKGRKYLVYDNYRALTQWNASDYDLLSLTYLSERIKYPAIQ</sequence>
<evidence type="ECO:0000313" key="4">
    <source>
        <dbReference type="Proteomes" id="UP000761574"/>
    </source>
</evidence>
<proteinExistence type="predicted"/>
<feature type="domain" description="Transglycosylase SLT" evidence="2">
    <location>
        <begin position="30"/>
        <end position="319"/>
    </location>
</feature>
<evidence type="ECO:0000313" key="3">
    <source>
        <dbReference type="EMBL" id="GIU43054.1"/>
    </source>
</evidence>
<reference evidence="3 4" key="1">
    <citation type="submission" date="2021-05" db="EMBL/GenBank/DDBJ databases">
        <title>Molecular characterization for Shewanella algae harboring chromosomal blaOXA-55-like strains isolated from clinical and environment sample.</title>
        <authorList>
            <person name="Ohama Y."/>
            <person name="Aoki K."/>
            <person name="Harada S."/>
            <person name="Moriya K."/>
            <person name="Ishii Y."/>
            <person name="Tateda K."/>
        </authorList>
    </citation>
    <scope>NUCLEOTIDE SEQUENCE [LARGE SCALE GENOMIC DNA]</scope>
    <source>
        <strain evidence="3 4">LMG 23746</strain>
    </source>
</reference>
<dbReference type="PANTHER" id="PTHR30163:SF8">
    <property type="entry name" value="LYTIC MUREIN TRANSGLYCOSYLASE"/>
    <property type="match status" value="1"/>
</dbReference>